<reference evidence="1 2" key="1">
    <citation type="submission" date="2024-01" db="EMBL/GenBank/DDBJ databases">
        <title>The genomes of 5 underutilized Papilionoideae crops provide insights into root nodulation and disease resistanc.</title>
        <authorList>
            <person name="Yuan L."/>
        </authorList>
    </citation>
    <scope>NUCLEOTIDE SEQUENCE [LARGE SCALE GENOMIC DNA]</scope>
    <source>
        <strain evidence="1">ZHUSHIDOU_FW_LH</strain>
        <tissue evidence="1">Leaf</tissue>
    </source>
</reference>
<organism evidence="1 2">
    <name type="scientific">Crotalaria pallida</name>
    <name type="common">Smooth rattlebox</name>
    <name type="synonym">Crotalaria striata</name>
    <dbReference type="NCBI Taxonomy" id="3830"/>
    <lineage>
        <taxon>Eukaryota</taxon>
        <taxon>Viridiplantae</taxon>
        <taxon>Streptophyta</taxon>
        <taxon>Embryophyta</taxon>
        <taxon>Tracheophyta</taxon>
        <taxon>Spermatophyta</taxon>
        <taxon>Magnoliopsida</taxon>
        <taxon>eudicotyledons</taxon>
        <taxon>Gunneridae</taxon>
        <taxon>Pentapetalae</taxon>
        <taxon>rosids</taxon>
        <taxon>fabids</taxon>
        <taxon>Fabales</taxon>
        <taxon>Fabaceae</taxon>
        <taxon>Papilionoideae</taxon>
        <taxon>50 kb inversion clade</taxon>
        <taxon>genistoids sensu lato</taxon>
        <taxon>core genistoids</taxon>
        <taxon>Crotalarieae</taxon>
        <taxon>Crotalaria</taxon>
    </lineage>
</organism>
<proteinExistence type="predicted"/>
<dbReference type="AlphaFoldDB" id="A0AAN9FF02"/>
<comment type="caution">
    <text evidence="1">The sequence shown here is derived from an EMBL/GenBank/DDBJ whole genome shotgun (WGS) entry which is preliminary data.</text>
</comment>
<protein>
    <submittedName>
        <fullName evidence="1">Uncharacterized protein</fullName>
    </submittedName>
</protein>
<accession>A0AAN9FF02</accession>
<evidence type="ECO:0000313" key="1">
    <source>
        <dbReference type="EMBL" id="KAK7273151.1"/>
    </source>
</evidence>
<name>A0AAN9FF02_CROPI</name>
<gene>
    <name evidence="1" type="ORF">RIF29_14198</name>
</gene>
<dbReference type="EMBL" id="JAYWIO010000003">
    <property type="protein sequence ID" value="KAK7273151.1"/>
    <property type="molecule type" value="Genomic_DNA"/>
</dbReference>
<sequence length="167" mass="20252">MVIFQNDCELKLKDQLDSIQQELVINPYDISLQCAERELVRQYVEVKSNAMSFMKQKAKLIWLREGDENTDIFHRSIKQRQYKNMILRLQNNNGYMSFLKQKAKLIWLREGDENTDIFHRSIKQRQYKNRILRIQNNNGYILSNLTDIQLAFQNYYEDLFRRRDHGI</sequence>
<dbReference type="Proteomes" id="UP001372338">
    <property type="component" value="Unassembled WGS sequence"/>
</dbReference>
<evidence type="ECO:0000313" key="2">
    <source>
        <dbReference type="Proteomes" id="UP001372338"/>
    </source>
</evidence>
<keyword evidence="2" id="KW-1185">Reference proteome</keyword>